<evidence type="ECO:0000313" key="4">
    <source>
        <dbReference type="EMBL" id="GIY69602.1"/>
    </source>
</evidence>
<dbReference type="PANTHER" id="PTHR11022:SF74">
    <property type="entry name" value="PEPTIDOGLYCAN-RECOGNITION PROTEIN SA"/>
    <property type="match status" value="1"/>
</dbReference>
<dbReference type="GO" id="GO:0008270">
    <property type="term" value="F:zinc ion binding"/>
    <property type="evidence" value="ECO:0007669"/>
    <property type="project" value="InterPro"/>
</dbReference>
<dbReference type="SMART" id="SM00701">
    <property type="entry name" value="PGRP"/>
    <property type="match status" value="1"/>
</dbReference>
<gene>
    <name evidence="4" type="primary">Pglyrp3</name>
    <name evidence="4" type="ORF">CEXT_546901</name>
</gene>
<dbReference type="InterPro" id="IPR002502">
    <property type="entry name" value="Amidase_domain"/>
</dbReference>
<dbReference type="Pfam" id="PF01510">
    <property type="entry name" value="Amidase_2"/>
    <property type="match status" value="1"/>
</dbReference>
<dbReference type="EMBL" id="BPLR01014554">
    <property type="protein sequence ID" value="GIY69602.1"/>
    <property type="molecule type" value="Genomic_DNA"/>
</dbReference>
<proteinExistence type="inferred from homology"/>
<evidence type="ECO:0000256" key="1">
    <source>
        <dbReference type="ARBA" id="ARBA00007553"/>
    </source>
</evidence>
<sequence>MRFPVSDYRGCKSFDVILPLVCNAKTSQGNREFAKTPNHVIFSHTLEKSCYKLFDCCKIVQDLQSYHVDVLDWPDIGFNFLIGNDGRVYVGRGWNKISQFSHDFNEKSLSVAFIGNFFDTPPGPMALNTARNLIDCAVVKGYLVPNYTLHMLEDIECTANPAPGLKKKIQHWLHYKEKIPSYLQC</sequence>
<dbReference type="InterPro" id="IPR006619">
    <property type="entry name" value="PGRP_domain_met/bac"/>
</dbReference>
<evidence type="ECO:0000313" key="5">
    <source>
        <dbReference type="Proteomes" id="UP001054945"/>
    </source>
</evidence>
<feature type="domain" description="Peptidoglycan recognition protein family" evidence="3">
    <location>
        <begin position="14"/>
        <end position="156"/>
    </location>
</feature>
<dbReference type="InterPro" id="IPR015510">
    <property type="entry name" value="PGRP"/>
</dbReference>
<dbReference type="SUPFAM" id="SSF55846">
    <property type="entry name" value="N-acetylmuramoyl-L-alanine amidase-like"/>
    <property type="match status" value="1"/>
</dbReference>
<dbReference type="Gene3D" id="3.40.80.10">
    <property type="entry name" value="Peptidoglycan recognition protein-like"/>
    <property type="match status" value="1"/>
</dbReference>
<comment type="caution">
    <text evidence="4">The sequence shown here is derived from an EMBL/GenBank/DDBJ whole genome shotgun (WGS) entry which is preliminary data.</text>
</comment>
<dbReference type="Proteomes" id="UP001054945">
    <property type="component" value="Unassembled WGS sequence"/>
</dbReference>
<accession>A0AAV4VH10</accession>
<comment type="similarity">
    <text evidence="1">Belongs to the N-acetylmuramoyl-L-alanine amidase 2 family.</text>
</comment>
<feature type="domain" description="N-acetylmuramoyl-L-alanine amidase" evidence="2">
    <location>
        <begin position="26"/>
        <end position="175"/>
    </location>
</feature>
<dbReference type="PANTHER" id="PTHR11022">
    <property type="entry name" value="PEPTIDOGLYCAN RECOGNITION PROTEIN"/>
    <property type="match status" value="1"/>
</dbReference>
<keyword evidence="5" id="KW-1185">Reference proteome</keyword>
<evidence type="ECO:0000259" key="2">
    <source>
        <dbReference type="SMART" id="SM00644"/>
    </source>
</evidence>
<name>A0AAV4VH10_CAEEX</name>
<dbReference type="InterPro" id="IPR036505">
    <property type="entry name" value="Amidase/PGRP_sf"/>
</dbReference>
<dbReference type="GO" id="GO:0009253">
    <property type="term" value="P:peptidoglycan catabolic process"/>
    <property type="evidence" value="ECO:0007669"/>
    <property type="project" value="InterPro"/>
</dbReference>
<organism evidence="4 5">
    <name type="scientific">Caerostris extrusa</name>
    <name type="common">Bark spider</name>
    <name type="synonym">Caerostris bankana</name>
    <dbReference type="NCBI Taxonomy" id="172846"/>
    <lineage>
        <taxon>Eukaryota</taxon>
        <taxon>Metazoa</taxon>
        <taxon>Ecdysozoa</taxon>
        <taxon>Arthropoda</taxon>
        <taxon>Chelicerata</taxon>
        <taxon>Arachnida</taxon>
        <taxon>Araneae</taxon>
        <taxon>Araneomorphae</taxon>
        <taxon>Entelegynae</taxon>
        <taxon>Araneoidea</taxon>
        <taxon>Araneidae</taxon>
        <taxon>Caerostris</taxon>
    </lineage>
</organism>
<dbReference type="SMART" id="SM00644">
    <property type="entry name" value="Ami_2"/>
    <property type="match status" value="1"/>
</dbReference>
<dbReference type="AlphaFoldDB" id="A0AAV4VH10"/>
<dbReference type="GO" id="GO:0008745">
    <property type="term" value="F:N-acetylmuramoyl-L-alanine amidase activity"/>
    <property type="evidence" value="ECO:0007669"/>
    <property type="project" value="InterPro"/>
</dbReference>
<dbReference type="CDD" id="cd06583">
    <property type="entry name" value="PGRP"/>
    <property type="match status" value="1"/>
</dbReference>
<protein>
    <submittedName>
        <fullName evidence="4">Peptidoglycan recognition protein 3</fullName>
    </submittedName>
</protein>
<evidence type="ECO:0000259" key="3">
    <source>
        <dbReference type="SMART" id="SM00701"/>
    </source>
</evidence>
<reference evidence="4 5" key="1">
    <citation type="submission" date="2021-06" db="EMBL/GenBank/DDBJ databases">
        <title>Caerostris extrusa draft genome.</title>
        <authorList>
            <person name="Kono N."/>
            <person name="Arakawa K."/>
        </authorList>
    </citation>
    <scope>NUCLEOTIDE SEQUENCE [LARGE SCALE GENOMIC DNA]</scope>
</reference>